<dbReference type="Pfam" id="PF02412">
    <property type="entry name" value="TSP_3"/>
    <property type="match status" value="2"/>
</dbReference>
<sequence>MWQKIVIVFLIARSTLTEEAAINSDLLEAKSTLRCKVGSAGNGFVCGPDTDLDGWPDIELECEDVRCKKDNCQSIPNSGQEDTDGDGIGNACDSDADNDGIINNLDNCLLVSNSDQSDIDGDGLGDACDPDIDNDGINNDIDNCPYVPNPDQKDLDENGVGDMCDVDLEGYDIVDTHTCSNNLIYAVNFTNFRTVMLGPQDDSQINSSWSAYAKGAELLQKANSDPSLAVGYHSFEDVDFEGTFYVDTDIDDDYIGFVFSYQNYKRFYTVMWKKSKQTYWNAKPFRAIAESGIQLKLVNSTTGPGELFRNALWHTGDTESQVKLLWKDPDNLGWKPKTSYRYLLLHRPRIGLIRFRLFEGKDIIVDSGNIFDKTLQGGRLGVLSFSQEMVIFSDLISRCNNKIPLRVYKELPTELQNQTEIDEDVVYSNQTNQTS</sequence>
<evidence type="ECO:0000256" key="4">
    <source>
        <dbReference type="ARBA" id="ARBA00022837"/>
    </source>
</evidence>
<comment type="caution">
    <text evidence="9">The sequence shown here is derived from an EMBL/GenBank/DDBJ whole genome shotgun (WGS) entry which is preliminary data.</text>
</comment>
<feature type="signal peptide" evidence="7">
    <location>
        <begin position="1"/>
        <end position="17"/>
    </location>
</feature>
<accession>A0A8K0GB20</accession>
<dbReference type="InterPro" id="IPR028974">
    <property type="entry name" value="TSP_type-3_rpt"/>
</dbReference>
<proteinExistence type="predicted"/>
<evidence type="ECO:0000256" key="6">
    <source>
        <dbReference type="PROSITE-ProRule" id="PRU00634"/>
    </source>
</evidence>
<dbReference type="PROSITE" id="PS51236">
    <property type="entry name" value="TSP_CTER"/>
    <property type="match status" value="1"/>
</dbReference>
<dbReference type="InterPro" id="IPR003367">
    <property type="entry name" value="Thrombospondin_3-like_rpt"/>
</dbReference>
<dbReference type="InterPro" id="IPR013320">
    <property type="entry name" value="ConA-like_dom_sf"/>
</dbReference>
<organism evidence="9 10">
    <name type="scientific">Ignelater luminosus</name>
    <name type="common">Cucubano</name>
    <name type="synonym">Pyrophorus luminosus</name>
    <dbReference type="NCBI Taxonomy" id="2038154"/>
    <lineage>
        <taxon>Eukaryota</taxon>
        <taxon>Metazoa</taxon>
        <taxon>Ecdysozoa</taxon>
        <taxon>Arthropoda</taxon>
        <taxon>Hexapoda</taxon>
        <taxon>Insecta</taxon>
        <taxon>Pterygota</taxon>
        <taxon>Neoptera</taxon>
        <taxon>Endopterygota</taxon>
        <taxon>Coleoptera</taxon>
        <taxon>Polyphaga</taxon>
        <taxon>Elateriformia</taxon>
        <taxon>Elateroidea</taxon>
        <taxon>Elateridae</taxon>
        <taxon>Agrypninae</taxon>
        <taxon>Pyrophorini</taxon>
        <taxon>Ignelater</taxon>
    </lineage>
</organism>
<evidence type="ECO:0000256" key="1">
    <source>
        <dbReference type="ARBA" id="ARBA00022536"/>
    </source>
</evidence>
<keyword evidence="3" id="KW-0677">Repeat</keyword>
<reference evidence="9" key="1">
    <citation type="submission" date="2019-08" db="EMBL/GenBank/DDBJ databases">
        <title>The genome of the North American firefly Photinus pyralis.</title>
        <authorList>
            <consortium name="Photinus pyralis genome working group"/>
            <person name="Fallon T.R."/>
            <person name="Sander Lower S.E."/>
            <person name="Weng J.-K."/>
        </authorList>
    </citation>
    <scope>NUCLEOTIDE SEQUENCE</scope>
    <source>
        <strain evidence="9">TRF0915ILg1</strain>
        <tissue evidence="9">Whole body</tissue>
    </source>
</reference>
<evidence type="ECO:0000313" key="10">
    <source>
        <dbReference type="Proteomes" id="UP000801492"/>
    </source>
</evidence>
<dbReference type="Gene3D" id="4.10.1080.10">
    <property type="entry name" value="TSP type-3 repeat"/>
    <property type="match status" value="1"/>
</dbReference>
<feature type="repeat" description="TSP type-3" evidence="6">
    <location>
        <begin position="117"/>
        <end position="152"/>
    </location>
</feature>
<keyword evidence="2 7" id="KW-0732">Signal</keyword>
<dbReference type="FunFam" id="2.60.120.200:FF:000002">
    <property type="entry name" value="Thrombospondin 3"/>
    <property type="match status" value="1"/>
</dbReference>
<dbReference type="PANTHER" id="PTHR10199">
    <property type="entry name" value="THROMBOSPONDIN"/>
    <property type="match status" value="1"/>
</dbReference>
<feature type="repeat" description="TSP type-3" evidence="6">
    <location>
        <begin position="81"/>
        <end position="116"/>
    </location>
</feature>
<dbReference type="Proteomes" id="UP000801492">
    <property type="component" value="Unassembled WGS sequence"/>
</dbReference>
<dbReference type="GO" id="GO:0005576">
    <property type="term" value="C:extracellular region"/>
    <property type="evidence" value="ECO:0007669"/>
    <property type="project" value="InterPro"/>
</dbReference>
<keyword evidence="4 6" id="KW-0106">Calcium</keyword>
<dbReference type="GO" id="GO:0005509">
    <property type="term" value="F:calcium ion binding"/>
    <property type="evidence" value="ECO:0007669"/>
    <property type="project" value="UniProtKB-UniRule"/>
</dbReference>
<dbReference type="Pfam" id="PF05735">
    <property type="entry name" value="TSP_C"/>
    <property type="match status" value="1"/>
</dbReference>
<dbReference type="Gene3D" id="2.60.120.200">
    <property type="match status" value="1"/>
</dbReference>
<dbReference type="AlphaFoldDB" id="A0A8K0GB20"/>
<dbReference type="EMBL" id="VTPC01006056">
    <property type="protein sequence ID" value="KAF2895302.1"/>
    <property type="molecule type" value="Genomic_DNA"/>
</dbReference>
<feature type="domain" description="TSP C-terminal" evidence="8">
    <location>
        <begin position="190"/>
        <end position="404"/>
    </location>
</feature>
<dbReference type="GO" id="GO:0007155">
    <property type="term" value="P:cell adhesion"/>
    <property type="evidence" value="ECO:0007669"/>
    <property type="project" value="InterPro"/>
</dbReference>
<keyword evidence="5" id="KW-0325">Glycoprotein</keyword>
<dbReference type="OrthoDB" id="14563at2759"/>
<evidence type="ECO:0000256" key="3">
    <source>
        <dbReference type="ARBA" id="ARBA00022737"/>
    </source>
</evidence>
<dbReference type="PANTHER" id="PTHR10199:SF100">
    <property type="entry name" value="THROMBOSPONDIN, ISOFORM A"/>
    <property type="match status" value="1"/>
</dbReference>
<evidence type="ECO:0000256" key="7">
    <source>
        <dbReference type="SAM" id="SignalP"/>
    </source>
</evidence>
<evidence type="ECO:0000313" key="9">
    <source>
        <dbReference type="EMBL" id="KAF2895302.1"/>
    </source>
</evidence>
<dbReference type="InterPro" id="IPR017897">
    <property type="entry name" value="Thrombospondin_3_rpt"/>
</dbReference>
<name>A0A8K0GB20_IGNLU</name>
<dbReference type="InterPro" id="IPR008859">
    <property type="entry name" value="Thrombospondin_C"/>
</dbReference>
<dbReference type="PROSITE" id="PS51234">
    <property type="entry name" value="TSP3"/>
    <property type="match status" value="2"/>
</dbReference>
<protein>
    <recommendedName>
        <fullName evidence="8">TSP C-terminal domain-containing protein</fullName>
    </recommendedName>
</protein>
<keyword evidence="1" id="KW-0245">EGF-like domain</keyword>
<dbReference type="SUPFAM" id="SSF103647">
    <property type="entry name" value="TSP type-3 repeat"/>
    <property type="match status" value="1"/>
</dbReference>
<feature type="chain" id="PRO_5035441134" description="TSP C-terminal domain-containing protein" evidence="7">
    <location>
        <begin position="18"/>
        <end position="435"/>
    </location>
</feature>
<dbReference type="SUPFAM" id="SSF49899">
    <property type="entry name" value="Concanavalin A-like lectins/glucanases"/>
    <property type="match status" value="1"/>
</dbReference>
<gene>
    <name evidence="9" type="ORF">ILUMI_10876</name>
</gene>
<keyword evidence="10" id="KW-1185">Reference proteome</keyword>
<evidence type="ECO:0000256" key="5">
    <source>
        <dbReference type="ARBA" id="ARBA00023180"/>
    </source>
</evidence>
<dbReference type="FunFam" id="4.10.1080.10:FF:000004">
    <property type="entry name" value="Cartilage oligomeric matrix protein"/>
    <property type="match status" value="1"/>
</dbReference>
<evidence type="ECO:0000259" key="8">
    <source>
        <dbReference type="PROSITE" id="PS51236"/>
    </source>
</evidence>
<evidence type="ECO:0000256" key="2">
    <source>
        <dbReference type="ARBA" id="ARBA00022729"/>
    </source>
</evidence>